<keyword evidence="2" id="KW-1185">Reference proteome</keyword>
<evidence type="ECO:0000313" key="2">
    <source>
        <dbReference type="Proteomes" id="UP001500353"/>
    </source>
</evidence>
<reference evidence="2" key="1">
    <citation type="journal article" date="2019" name="Int. J. Syst. Evol. Microbiol.">
        <title>The Global Catalogue of Microorganisms (GCM) 10K type strain sequencing project: providing services to taxonomists for standard genome sequencing and annotation.</title>
        <authorList>
            <consortium name="The Broad Institute Genomics Platform"/>
            <consortium name="The Broad Institute Genome Sequencing Center for Infectious Disease"/>
            <person name="Wu L."/>
            <person name="Ma J."/>
        </authorList>
    </citation>
    <scope>NUCLEOTIDE SEQUENCE [LARGE SCALE GENOMIC DNA]</scope>
    <source>
        <strain evidence="2">JCM 18019</strain>
    </source>
</reference>
<dbReference type="EMBL" id="BAABHX010000001">
    <property type="protein sequence ID" value="GAA5086518.1"/>
    <property type="molecule type" value="Genomic_DNA"/>
</dbReference>
<comment type="caution">
    <text evidence="1">The sequence shown here is derived from an EMBL/GenBank/DDBJ whole genome shotgun (WGS) entry which is preliminary data.</text>
</comment>
<name>A0ABP9M0K3_9FLAO</name>
<dbReference type="Proteomes" id="UP001500353">
    <property type="component" value="Unassembled WGS sequence"/>
</dbReference>
<evidence type="ECO:0000313" key="1">
    <source>
        <dbReference type="EMBL" id="GAA5086518.1"/>
    </source>
</evidence>
<dbReference type="RefSeq" id="WP_345200521.1">
    <property type="nucleotide sequence ID" value="NZ_BAABHX010000001.1"/>
</dbReference>
<accession>A0ABP9M0K3</accession>
<sequence>MSTYLINYYSKSSSRNLKLEATIKEISNQYIEVFPNTWFISTSEISLQINSYLATIIEEGDQLLVTETTGDCSSTGLKNNTIEFLDTYC</sequence>
<protein>
    <submittedName>
        <fullName evidence="1">Uncharacterized protein</fullName>
    </submittedName>
</protein>
<organism evidence="1 2">
    <name type="scientific">Chryseobacterium ginsengisoli</name>
    <dbReference type="NCBI Taxonomy" id="363853"/>
    <lineage>
        <taxon>Bacteria</taxon>
        <taxon>Pseudomonadati</taxon>
        <taxon>Bacteroidota</taxon>
        <taxon>Flavobacteriia</taxon>
        <taxon>Flavobacteriales</taxon>
        <taxon>Weeksellaceae</taxon>
        <taxon>Chryseobacterium group</taxon>
        <taxon>Chryseobacterium</taxon>
    </lineage>
</organism>
<proteinExistence type="predicted"/>
<gene>
    <name evidence="1" type="ORF">GCM10023210_08470</name>
</gene>